<keyword evidence="3" id="KW-0808">Transferase</keyword>
<dbReference type="PANTHER" id="PTHR11926">
    <property type="entry name" value="GLUCOSYL/GLUCURONOSYL TRANSFERASES"/>
    <property type="match status" value="1"/>
</dbReference>
<dbReference type="CDD" id="cd03784">
    <property type="entry name" value="GT1_Gtf-like"/>
    <property type="match status" value="1"/>
</dbReference>
<evidence type="ECO:0000256" key="1">
    <source>
        <dbReference type="ARBA" id="ARBA00009995"/>
    </source>
</evidence>
<sequence>MEKQGENVRQQRLVIVGYPFQGHISPMLQLGTILHSKGFSITVVHPEFNSPNPSKHPEFTFVAIPDKLLESKVSAGDFPGIALALNRNCVAPFQNCMEQILLEKDPGENIAGIIYDTLMYFAQSVADHFKVLGISARTSAAATILAFSVFPRLHGEGYISFQDSISDGGSQDLQSIKIKQLLTSLAENPTNSALELRAALTRETKKASAIIVNTMDFLEQEALAKIKEHFPASIFTIGPFHKLAPPISTSLLNEDSSCVSWLNKQAPKSVVYASFGSQATIDEEELVNMAWGLAHSEQPFLWVVRPGSVRGFEWIESLPETYHERVGERGCFVRWAPQKEVLAHSAVGAFWSHWDGILLLRVSVKVCHCYAHLSLVIKSWIQGIFAMCGR</sequence>
<gene>
    <name evidence="4" type="ORF">SLEP1_g19707</name>
</gene>
<comment type="caution">
    <text evidence="4">The sequence shown here is derived from an EMBL/GenBank/DDBJ whole genome shotgun (WGS) entry which is preliminary data.</text>
</comment>
<evidence type="ECO:0000256" key="2">
    <source>
        <dbReference type="ARBA" id="ARBA00022676"/>
    </source>
</evidence>
<dbReference type="GO" id="GO:0080043">
    <property type="term" value="F:quercetin 3-O-glucosyltransferase activity"/>
    <property type="evidence" value="ECO:0007669"/>
    <property type="project" value="TreeGrafter"/>
</dbReference>
<dbReference type="EMBL" id="BPVZ01000028">
    <property type="protein sequence ID" value="GKV08016.1"/>
    <property type="molecule type" value="Genomic_DNA"/>
</dbReference>
<keyword evidence="2" id="KW-0328">Glycosyltransferase</keyword>
<evidence type="ECO:0000313" key="5">
    <source>
        <dbReference type="Proteomes" id="UP001054252"/>
    </source>
</evidence>
<dbReference type="PANTHER" id="PTHR11926:SF1047">
    <property type="entry name" value="UDP-GLUCOSE IRIDOID GLUCOSYLTRANSFERASE-LIKE ISOFORM X1"/>
    <property type="match status" value="1"/>
</dbReference>
<organism evidence="4 5">
    <name type="scientific">Rubroshorea leprosula</name>
    <dbReference type="NCBI Taxonomy" id="152421"/>
    <lineage>
        <taxon>Eukaryota</taxon>
        <taxon>Viridiplantae</taxon>
        <taxon>Streptophyta</taxon>
        <taxon>Embryophyta</taxon>
        <taxon>Tracheophyta</taxon>
        <taxon>Spermatophyta</taxon>
        <taxon>Magnoliopsida</taxon>
        <taxon>eudicotyledons</taxon>
        <taxon>Gunneridae</taxon>
        <taxon>Pentapetalae</taxon>
        <taxon>rosids</taxon>
        <taxon>malvids</taxon>
        <taxon>Malvales</taxon>
        <taxon>Dipterocarpaceae</taxon>
        <taxon>Rubroshorea</taxon>
    </lineage>
</organism>
<keyword evidence="5" id="KW-1185">Reference proteome</keyword>
<dbReference type="Proteomes" id="UP001054252">
    <property type="component" value="Unassembled WGS sequence"/>
</dbReference>
<dbReference type="InterPro" id="IPR002213">
    <property type="entry name" value="UDP_glucos_trans"/>
</dbReference>
<dbReference type="GO" id="GO:0080044">
    <property type="term" value="F:quercetin 7-O-glucosyltransferase activity"/>
    <property type="evidence" value="ECO:0007669"/>
    <property type="project" value="TreeGrafter"/>
</dbReference>
<dbReference type="Gene3D" id="3.40.50.2000">
    <property type="entry name" value="Glycogen Phosphorylase B"/>
    <property type="match status" value="2"/>
</dbReference>
<evidence type="ECO:0000256" key="3">
    <source>
        <dbReference type="ARBA" id="ARBA00022679"/>
    </source>
</evidence>
<dbReference type="AlphaFoldDB" id="A0AAV5J5S1"/>
<dbReference type="Pfam" id="PF00201">
    <property type="entry name" value="UDPGT"/>
    <property type="match status" value="1"/>
</dbReference>
<dbReference type="SUPFAM" id="SSF53756">
    <property type="entry name" value="UDP-Glycosyltransferase/glycogen phosphorylase"/>
    <property type="match status" value="1"/>
</dbReference>
<name>A0AAV5J5S1_9ROSI</name>
<reference evidence="4 5" key="1">
    <citation type="journal article" date="2021" name="Commun. Biol.">
        <title>The genome of Shorea leprosula (Dipterocarpaceae) highlights the ecological relevance of drought in aseasonal tropical rainforests.</title>
        <authorList>
            <person name="Ng K.K.S."/>
            <person name="Kobayashi M.J."/>
            <person name="Fawcett J.A."/>
            <person name="Hatakeyama M."/>
            <person name="Paape T."/>
            <person name="Ng C.H."/>
            <person name="Ang C.C."/>
            <person name="Tnah L.H."/>
            <person name="Lee C.T."/>
            <person name="Nishiyama T."/>
            <person name="Sese J."/>
            <person name="O'Brien M.J."/>
            <person name="Copetti D."/>
            <person name="Mohd Noor M.I."/>
            <person name="Ong R.C."/>
            <person name="Putra M."/>
            <person name="Sireger I.Z."/>
            <person name="Indrioko S."/>
            <person name="Kosugi Y."/>
            <person name="Izuno A."/>
            <person name="Isagi Y."/>
            <person name="Lee S.L."/>
            <person name="Shimizu K.K."/>
        </authorList>
    </citation>
    <scope>NUCLEOTIDE SEQUENCE [LARGE SCALE GENOMIC DNA]</scope>
    <source>
        <strain evidence="4">214</strain>
    </source>
</reference>
<evidence type="ECO:0008006" key="6">
    <source>
        <dbReference type="Google" id="ProtNLM"/>
    </source>
</evidence>
<protein>
    <recommendedName>
        <fullName evidence="6">UDP-glucose iridoid glucosyltransferase-like</fullName>
    </recommendedName>
</protein>
<comment type="similarity">
    <text evidence="1">Belongs to the UDP-glycosyltransferase family.</text>
</comment>
<accession>A0AAV5J5S1</accession>
<dbReference type="FunFam" id="3.40.50.2000:FF:000120">
    <property type="entry name" value="UDP-glycosyltransferase 76C1"/>
    <property type="match status" value="1"/>
</dbReference>
<proteinExistence type="inferred from homology"/>
<evidence type="ECO:0000313" key="4">
    <source>
        <dbReference type="EMBL" id="GKV08016.1"/>
    </source>
</evidence>